<name>A0A508YLX3_LIMMU</name>
<dbReference type="EMBL" id="CABFNH010000010">
    <property type="protein sequence ID" value="VTZ89787.1"/>
    <property type="molecule type" value="Genomic_DNA"/>
</dbReference>
<evidence type="ECO:0000313" key="2">
    <source>
        <dbReference type="Proteomes" id="UP000365705"/>
    </source>
</evidence>
<evidence type="ECO:0000313" key="1">
    <source>
        <dbReference type="EMBL" id="VTZ89787.1"/>
    </source>
</evidence>
<protein>
    <submittedName>
        <fullName evidence="1">Uncharacterized protein</fullName>
    </submittedName>
</protein>
<dbReference type="AlphaFoldDB" id="A0A508YLX3"/>
<accession>A0A508YLX3</accession>
<reference evidence="1 2" key="1">
    <citation type="submission" date="2019-06" db="EMBL/GenBank/DDBJ databases">
        <authorList>
            <person name="Rodrigo-Torres L."/>
            <person name="Arahal R. D."/>
            <person name="Lucena T."/>
        </authorList>
    </citation>
    <scope>NUCLEOTIDE SEQUENCE [LARGE SCALE GENOMIC DNA]</scope>
    <source>
        <strain evidence="1 2">INIA P508</strain>
    </source>
</reference>
<dbReference type="RefSeq" id="WP_143112917.1">
    <property type="nucleotide sequence ID" value="NZ_CABFNH010000010.1"/>
</dbReference>
<sequence>MTDSPYRTLDDNWKWYKDNYAFEYRTKDLLDGTVKPEDQARYDEFCAQIKLYRGSDAICEHDTRSPQWFARDRIIARKQREALRKGRDVSWVKTQAGISNSTYNRHVYLSQEVNMLHEKLKERGKRKRNDPKATICIDMQTYKRYEFDSRTDCDRYFDWPTGTASMMVVTKKHYHHRYWIFDKEDEEKVHGKV</sequence>
<dbReference type="Proteomes" id="UP000365705">
    <property type="component" value="Unassembled WGS sequence"/>
</dbReference>
<proteinExistence type="predicted"/>
<gene>
    <name evidence="1" type="ORF">LMUP508_00913</name>
</gene>
<organism evidence="1 2">
    <name type="scientific">Limosilactobacillus mucosae</name>
    <name type="common">Lactobacillus mucosae</name>
    <dbReference type="NCBI Taxonomy" id="97478"/>
    <lineage>
        <taxon>Bacteria</taxon>
        <taxon>Bacillati</taxon>
        <taxon>Bacillota</taxon>
        <taxon>Bacilli</taxon>
        <taxon>Lactobacillales</taxon>
        <taxon>Lactobacillaceae</taxon>
        <taxon>Limosilactobacillus</taxon>
    </lineage>
</organism>